<feature type="binding site" evidence="10">
    <location>
        <position position="137"/>
    </location>
    <ligand>
        <name>a divalent metal cation</name>
        <dbReference type="ChEBI" id="CHEBI:60240"/>
    </ligand>
</feature>
<evidence type="ECO:0000256" key="10">
    <source>
        <dbReference type="HAMAP-Rule" id="MF_03180"/>
    </source>
</evidence>
<dbReference type="Proteomes" id="UP000002748">
    <property type="component" value="Unassembled WGS sequence"/>
</dbReference>
<feature type="binding site" evidence="10">
    <location>
        <position position="205"/>
    </location>
    <ligand>
        <name>substrate</name>
    </ligand>
</feature>
<keyword evidence="2 10" id="KW-0963">Cytoplasm</keyword>
<dbReference type="FunFam" id="3.30.420.40:FF:000295">
    <property type="entry name" value="Probable tRNA N6-adenosine threonylcarbamoyltransferase"/>
    <property type="match status" value="1"/>
</dbReference>
<feature type="binding site" evidence="10">
    <location>
        <begin position="154"/>
        <end position="158"/>
    </location>
    <ligand>
        <name>substrate</name>
    </ligand>
</feature>
<name>J5TB20_TRIAS</name>
<dbReference type="InterPro" id="IPR000905">
    <property type="entry name" value="Gcp-like_dom"/>
</dbReference>
<dbReference type="EC" id="2.3.1.234" evidence="1"/>
<keyword evidence="7 10" id="KW-0012">Acyltransferase</keyword>
<evidence type="ECO:0000256" key="6">
    <source>
        <dbReference type="ARBA" id="ARBA00023242"/>
    </source>
</evidence>
<dbReference type="PRINTS" id="PR00789">
    <property type="entry name" value="OSIALOPTASE"/>
</dbReference>
<dbReference type="OrthoDB" id="10254073at2759"/>
<dbReference type="GO" id="GO:0000408">
    <property type="term" value="C:EKC/KEOPS complex"/>
    <property type="evidence" value="ECO:0007669"/>
    <property type="project" value="InterPro"/>
</dbReference>
<evidence type="ECO:0000256" key="3">
    <source>
        <dbReference type="ARBA" id="ARBA00022679"/>
    </source>
</evidence>
<comment type="subcellular location">
    <subcellularLocation>
        <location evidence="10">Cytoplasm</location>
    </subcellularLocation>
    <subcellularLocation>
        <location evidence="10">Nucleus</location>
    </subcellularLocation>
</comment>
<comment type="similarity">
    <text evidence="10">Belongs to the KAE1 / TsaD family.</text>
</comment>
<dbReference type="Gene3D" id="3.30.420.40">
    <property type="match status" value="2"/>
</dbReference>
<evidence type="ECO:0000259" key="11">
    <source>
        <dbReference type="Pfam" id="PF00814"/>
    </source>
</evidence>
<dbReference type="SUPFAM" id="SSF53067">
    <property type="entry name" value="Actin-like ATPase domain"/>
    <property type="match status" value="2"/>
</dbReference>
<sequence length="373" mass="40736">MTRVTKKVSPLTKPSRRLLCLGLEGSANKLGAGIISHTPTENGTLVTVLSNVRHTYVTPPGEGFLPSDTARHHREWVIRVLREAVKKAGLRFGDLDVIAFTKGPGMGTPLQVGALVARTLSQLYDIPLVGVNHCVGHIEMGRHITNSQNPIVLYVSGGNTQVIAYSEQRYRIFGETLDIAIGNCLDRFARVINLPNDPSPGYNIEQAAKKGKRLMPLPYGTKGMDISLAGILTGVEAWTKDPRYRSWDDVPAAYFEDGFDEDIITPYDLCFSLQETTFAMLVEITERAMAHVGSADVLIVGGVGCNLRLQNMMGIMCGERGGNVFATDESFCIDNGVMIAQAGMLSWRMGKTTPVEKTSVTQRTDAVHVAWRA</sequence>
<feature type="binding site" evidence="10">
    <location>
        <position position="334"/>
    </location>
    <ligand>
        <name>a divalent metal cation</name>
        <dbReference type="ChEBI" id="CHEBI:60240"/>
    </ligand>
</feature>
<comment type="catalytic activity">
    <reaction evidence="9 10">
        <text>L-threonylcarbamoyladenylate + adenosine(37) in tRNA = N(6)-L-threonylcarbamoyladenosine(37) in tRNA + AMP + H(+)</text>
        <dbReference type="Rhea" id="RHEA:37059"/>
        <dbReference type="Rhea" id="RHEA-COMP:10162"/>
        <dbReference type="Rhea" id="RHEA-COMP:10163"/>
        <dbReference type="ChEBI" id="CHEBI:15378"/>
        <dbReference type="ChEBI" id="CHEBI:73682"/>
        <dbReference type="ChEBI" id="CHEBI:74411"/>
        <dbReference type="ChEBI" id="CHEBI:74418"/>
        <dbReference type="ChEBI" id="CHEBI:456215"/>
        <dbReference type="EC" id="2.3.1.234"/>
    </reaction>
</comment>
<dbReference type="HAMAP" id="MF_01446">
    <property type="entry name" value="Kae1"/>
    <property type="match status" value="1"/>
</dbReference>
<keyword evidence="5 10" id="KW-0479">Metal-binding</keyword>
<dbReference type="GO" id="GO:0005634">
    <property type="term" value="C:nucleus"/>
    <property type="evidence" value="ECO:0007669"/>
    <property type="project" value="UniProtKB-SubCell"/>
</dbReference>
<dbReference type="VEuPathDB" id="FungiDB:A1Q1_00743"/>
<evidence type="ECO:0000256" key="4">
    <source>
        <dbReference type="ARBA" id="ARBA00022694"/>
    </source>
</evidence>
<dbReference type="GO" id="GO:0061711">
    <property type="term" value="F:tRNA N(6)-L-threonylcarbamoyladenine synthase activity"/>
    <property type="evidence" value="ECO:0007669"/>
    <property type="project" value="UniProtKB-EC"/>
</dbReference>
<dbReference type="NCBIfam" id="TIGR00329">
    <property type="entry name" value="gcp_kae1"/>
    <property type="match status" value="1"/>
</dbReference>
<keyword evidence="4 10" id="KW-0819">tRNA processing</keyword>
<dbReference type="GO" id="GO:0046872">
    <property type="term" value="F:metal ion binding"/>
    <property type="evidence" value="ECO:0007669"/>
    <property type="project" value="UniProtKB-KW"/>
</dbReference>
<evidence type="ECO:0000313" key="13">
    <source>
        <dbReference type="Proteomes" id="UP000002748"/>
    </source>
</evidence>
<feature type="binding site" evidence="10">
    <location>
        <position position="186"/>
    </location>
    <ligand>
        <name>substrate</name>
    </ligand>
</feature>
<feature type="binding site" evidence="10">
    <location>
        <position position="201"/>
    </location>
    <ligand>
        <name>substrate</name>
    </ligand>
</feature>
<feature type="binding site" evidence="10">
    <location>
        <position position="133"/>
    </location>
    <ligand>
        <name>a divalent metal cation</name>
        <dbReference type="ChEBI" id="CHEBI:60240"/>
    </ligand>
</feature>
<dbReference type="PANTHER" id="PTHR11735">
    <property type="entry name" value="TRNA N6-ADENOSINE THREONYLCARBAMOYLTRANSFERASE"/>
    <property type="match status" value="1"/>
</dbReference>
<organism evidence="12 13">
    <name type="scientific">Trichosporon asahii var. asahii (strain ATCC 90039 / CBS 2479 / JCM 2466 / KCTC 7840 / NBRC 103889/ NCYC 2677 / UAMH 7654)</name>
    <name type="common">Yeast</name>
    <dbReference type="NCBI Taxonomy" id="1186058"/>
    <lineage>
        <taxon>Eukaryota</taxon>
        <taxon>Fungi</taxon>
        <taxon>Dikarya</taxon>
        <taxon>Basidiomycota</taxon>
        <taxon>Agaricomycotina</taxon>
        <taxon>Tremellomycetes</taxon>
        <taxon>Trichosporonales</taxon>
        <taxon>Trichosporonaceae</taxon>
        <taxon>Trichosporon</taxon>
    </lineage>
</organism>
<comment type="caution">
    <text evidence="12">The sequence shown here is derived from an EMBL/GenBank/DDBJ whole genome shotgun (WGS) entry which is preliminary data.</text>
</comment>
<dbReference type="GO" id="GO:0002949">
    <property type="term" value="P:tRNA threonylcarbamoyladenosine modification"/>
    <property type="evidence" value="ECO:0007669"/>
    <property type="project" value="UniProtKB-UniRule"/>
</dbReference>
<dbReference type="FunFam" id="3.30.420.40:FF:000141">
    <property type="entry name" value="Probable tRNA N6-adenosine threonylcarbamoyltransferase"/>
    <property type="match status" value="1"/>
</dbReference>
<dbReference type="InterPro" id="IPR043129">
    <property type="entry name" value="ATPase_NBD"/>
</dbReference>
<feature type="binding site" evidence="10">
    <location>
        <position position="306"/>
    </location>
    <ligand>
        <name>substrate</name>
    </ligand>
</feature>
<dbReference type="PANTHER" id="PTHR11735:SF14">
    <property type="entry name" value="TRNA N6-ADENOSINE THREONYLCARBAMOYLTRANSFERASE"/>
    <property type="match status" value="1"/>
</dbReference>
<gene>
    <name evidence="12" type="ORF">A1Q1_00743</name>
</gene>
<dbReference type="AlphaFoldDB" id="J5TB20"/>
<feature type="domain" description="Gcp-like" evidence="11">
    <location>
        <begin position="48"/>
        <end position="340"/>
    </location>
</feature>
<comment type="cofactor">
    <cofactor evidence="10">
        <name>a divalent metal cation</name>
        <dbReference type="ChEBI" id="CHEBI:60240"/>
    </cofactor>
    <text evidence="10">Binds 1 divalent metal cation per subunit.</text>
</comment>
<evidence type="ECO:0000256" key="9">
    <source>
        <dbReference type="ARBA" id="ARBA00048117"/>
    </source>
</evidence>
<evidence type="ECO:0000256" key="7">
    <source>
        <dbReference type="ARBA" id="ARBA00023315"/>
    </source>
</evidence>
<dbReference type="Pfam" id="PF00814">
    <property type="entry name" value="TsaD"/>
    <property type="match status" value="1"/>
</dbReference>
<dbReference type="EMBL" id="ALBS01000137">
    <property type="protein sequence ID" value="EJT50051.1"/>
    <property type="molecule type" value="Genomic_DNA"/>
</dbReference>
<dbReference type="PROSITE" id="PS01016">
    <property type="entry name" value="GLYCOPROTEASE"/>
    <property type="match status" value="1"/>
</dbReference>
<dbReference type="CDD" id="cd24132">
    <property type="entry name" value="ASKHA_NBD_OSGEP_like_euk"/>
    <property type="match status" value="1"/>
</dbReference>
<dbReference type="InterPro" id="IPR017861">
    <property type="entry name" value="KAE1/TsaD"/>
</dbReference>
<evidence type="ECO:0000256" key="8">
    <source>
        <dbReference type="ARBA" id="ARBA00030439"/>
    </source>
</evidence>
<dbReference type="InterPro" id="IPR017860">
    <property type="entry name" value="Peptidase_M22_CS"/>
</dbReference>
<protein>
    <recommendedName>
        <fullName evidence="1">N(6)-L-threonylcarbamoyladenine synthase</fullName>
        <ecNumber evidence="1">2.3.1.234</ecNumber>
    </recommendedName>
    <alternativeName>
        <fullName evidence="8">N6-L-threonylcarbamoyladenine synthase</fullName>
    </alternativeName>
</protein>
<dbReference type="GO" id="GO:0005737">
    <property type="term" value="C:cytoplasm"/>
    <property type="evidence" value="ECO:0007669"/>
    <property type="project" value="UniProtKB-SubCell"/>
</dbReference>
<keyword evidence="6 10" id="KW-0539">Nucleus</keyword>
<accession>J5TB20</accession>
<evidence type="ECO:0000256" key="2">
    <source>
        <dbReference type="ARBA" id="ARBA00022490"/>
    </source>
</evidence>
<reference evidence="12 13" key="1">
    <citation type="journal article" date="2012" name="Eukaryot. Cell">
        <title>Draft genome sequence of CBS 2479, the standard type strain of Trichosporon asahii.</title>
        <authorList>
            <person name="Yang R.Y."/>
            <person name="Li H.T."/>
            <person name="Zhu H."/>
            <person name="Zhou G.P."/>
            <person name="Wang M."/>
            <person name="Wang L."/>
        </authorList>
    </citation>
    <scope>NUCLEOTIDE SEQUENCE [LARGE SCALE GENOMIC DNA]</scope>
    <source>
        <strain evidence="13">ATCC 90039 / CBS 2479 / JCM 2466 / KCTC 7840 / NCYC 2677 / UAMH 7654</strain>
    </source>
</reference>
<proteinExistence type="inferred from homology"/>
<dbReference type="HOGENOM" id="CLU_023208_2_2_1"/>
<dbReference type="InterPro" id="IPR034680">
    <property type="entry name" value="Kae1_archaea_euk"/>
</dbReference>
<evidence type="ECO:0000256" key="1">
    <source>
        <dbReference type="ARBA" id="ARBA00012156"/>
    </source>
</evidence>
<evidence type="ECO:0000313" key="12">
    <source>
        <dbReference type="EMBL" id="EJT50051.1"/>
    </source>
</evidence>
<dbReference type="RefSeq" id="XP_014181179.1">
    <property type="nucleotide sequence ID" value="XM_014325704.1"/>
</dbReference>
<keyword evidence="3 10" id="KW-0808">Transferase</keyword>
<feature type="binding site" evidence="10">
    <location>
        <position position="154"/>
    </location>
    <ligand>
        <name>a divalent metal cation</name>
        <dbReference type="ChEBI" id="CHEBI:60240"/>
    </ligand>
</feature>
<dbReference type="KEGG" id="tasa:A1Q1_00743"/>
<evidence type="ECO:0000256" key="5">
    <source>
        <dbReference type="ARBA" id="ARBA00022723"/>
    </source>
</evidence>
<dbReference type="GeneID" id="25984257"/>